<evidence type="ECO:0000313" key="11">
    <source>
        <dbReference type="EMBL" id="GAB1250947.1"/>
    </source>
</evidence>
<sequence>MLGISYFSRAQEPIPVDSTYHLQGVMVTALRSRYEVVQPKVLSGQQLEQVASFSVADALRTFSGVQVRDYGGIGGVKTINIRSMGSHHVGFFYDGVELGNAQNGQIDLGQYSLDNIERVEVYHGQKSTYLQTAKDFASSGTVYLTTRTPSFQGNEKQHFTAKIRTGSFGLFNPSLYYEYKLSPHLAFSLSAEPVAAHGRYRFRYRKMIPGTDVVAYDTTAVRENGDITSLRLEGTLFGSTSKGRYTFKVYHFGSERGIPGAIVNNVWYRSERMWDNNNFAQAYANTFLTPKLRLSAIAKWAHYGTRYKNGSDAPVPIDTRFRQLELYTSLAASYELHKGWYAALAYDFLWNHLSGDRYGFVWPRRQSHFVALSTTYSGAQVKVQGALLTTWIIDKTKQKDTHPRFNRYSPSVTIAWQPLRNLPLLHINAFYKHSFRMPSFNDLYYTDFGNPQLLPETTQQVSAGIDYTHHFSKVTSLAVRCDAYYNRVHNKIVAYPKGQQFRWTMLNLGRVSIRGIDASLSFQTRPTRSTSLELRSQYTYQKAIDVTNPENSYYKHQIPYIPLHSGSVNLALGYKQWLLAYNMQYTGARFSASENIFVNYVPRWNTHDLSLSYDFTLWKCHMQLLAECNNLFNRQYEVIINYPMPGRNFRITLKTKI</sequence>
<dbReference type="PANTHER" id="PTHR30069:SF29">
    <property type="entry name" value="HEMOGLOBIN AND HEMOGLOBIN-HAPTOGLOBIN-BINDING PROTEIN 1-RELATED"/>
    <property type="match status" value="1"/>
</dbReference>
<comment type="similarity">
    <text evidence="8">Belongs to the TonB-dependent receptor family.</text>
</comment>
<comment type="subcellular location">
    <subcellularLocation>
        <location evidence="1 8">Cell outer membrane</location>
        <topology evidence="1 8">Multi-pass membrane protein</topology>
    </subcellularLocation>
</comment>
<keyword evidence="5" id="KW-0732">Signal</keyword>
<accession>A0ABQ0DZS1</accession>
<evidence type="ECO:0000256" key="1">
    <source>
        <dbReference type="ARBA" id="ARBA00004571"/>
    </source>
</evidence>
<dbReference type="EMBL" id="BAAFSF010000001">
    <property type="protein sequence ID" value="GAB1250947.1"/>
    <property type="molecule type" value="Genomic_DNA"/>
</dbReference>
<organism evidence="11 12">
    <name type="scientific">Porphyromonas miyakawae</name>
    <dbReference type="NCBI Taxonomy" id="3137470"/>
    <lineage>
        <taxon>Bacteria</taxon>
        <taxon>Pseudomonadati</taxon>
        <taxon>Bacteroidota</taxon>
        <taxon>Bacteroidia</taxon>
        <taxon>Bacteroidales</taxon>
        <taxon>Porphyromonadaceae</taxon>
        <taxon>Porphyromonas</taxon>
    </lineage>
</organism>
<evidence type="ECO:0000256" key="3">
    <source>
        <dbReference type="ARBA" id="ARBA00022452"/>
    </source>
</evidence>
<dbReference type="Pfam" id="PF14905">
    <property type="entry name" value="OMP_b-brl_3"/>
    <property type="match status" value="1"/>
</dbReference>
<dbReference type="InterPro" id="IPR012910">
    <property type="entry name" value="Plug_dom"/>
</dbReference>
<dbReference type="InterPro" id="IPR036942">
    <property type="entry name" value="Beta-barrel_TonB_sf"/>
</dbReference>
<dbReference type="Gene3D" id="2.40.170.20">
    <property type="entry name" value="TonB-dependent receptor, beta-barrel domain"/>
    <property type="match status" value="1"/>
</dbReference>
<evidence type="ECO:0000256" key="6">
    <source>
        <dbReference type="ARBA" id="ARBA00023136"/>
    </source>
</evidence>
<dbReference type="PANTHER" id="PTHR30069">
    <property type="entry name" value="TONB-DEPENDENT OUTER MEMBRANE RECEPTOR"/>
    <property type="match status" value="1"/>
</dbReference>
<evidence type="ECO:0000259" key="10">
    <source>
        <dbReference type="Pfam" id="PF14905"/>
    </source>
</evidence>
<evidence type="ECO:0000256" key="7">
    <source>
        <dbReference type="ARBA" id="ARBA00023237"/>
    </source>
</evidence>
<keyword evidence="4 8" id="KW-0812">Transmembrane</keyword>
<keyword evidence="3 8" id="KW-1134">Transmembrane beta strand</keyword>
<dbReference type="InterPro" id="IPR041700">
    <property type="entry name" value="OMP_b-brl_3"/>
</dbReference>
<evidence type="ECO:0000256" key="4">
    <source>
        <dbReference type="ARBA" id="ARBA00022692"/>
    </source>
</evidence>
<evidence type="ECO:0000256" key="8">
    <source>
        <dbReference type="PROSITE-ProRule" id="PRU01360"/>
    </source>
</evidence>
<dbReference type="InterPro" id="IPR037066">
    <property type="entry name" value="Plug_dom_sf"/>
</dbReference>
<evidence type="ECO:0000259" key="9">
    <source>
        <dbReference type="Pfam" id="PF07715"/>
    </source>
</evidence>
<gene>
    <name evidence="11" type="ORF">Tsumi_00510</name>
</gene>
<comment type="caution">
    <text evidence="11">The sequence shown here is derived from an EMBL/GenBank/DDBJ whole genome shotgun (WGS) entry which is preliminary data.</text>
</comment>
<evidence type="ECO:0000313" key="12">
    <source>
        <dbReference type="Proteomes" id="UP001628220"/>
    </source>
</evidence>
<feature type="domain" description="TonB-dependent receptor plug" evidence="9">
    <location>
        <begin position="41"/>
        <end position="128"/>
    </location>
</feature>
<keyword evidence="11" id="KW-0675">Receptor</keyword>
<dbReference type="Proteomes" id="UP001628220">
    <property type="component" value="Unassembled WGS sequence"/>
</dbReference>
<dbReference type="PROSITE" id="PS52016">
    <property type="entry name" value="TONB_DEPENDENT_REC_3"/>
    <property type="match status" value="1"/>
</dbReference>
<proteinExistence type="inferred from homology"/>
<keyword evidence="12" id="KW-1185">Reference proteome</keyword>
<dbReference type="InterPro" id="IPR039426">
    <property type="entry name" value="TonB-dep_rcpt-like"/>
</dbReference>
<evidence type="ECO:0000256" key="5">
    <source>
        <dbReference type="ARBA" id="ARBA00022729"/>
    </source>
</evidence>
<protein>
    <submittedName>
        <fullName evidence="11">TonB-dependent receptor</fullName>
    </submittedName>
</protein>
<name>A0ABQ0DZS1_9PORP</name>
<reference evidence="11 12" key="1">
    <citation type="journal article" date="2025" name="Int. J. Syst. Evol. Microbiol.">
        <title>Desulfovibrio falkowii sp. nov., Porphyromonas miyakawae sp. nov., Mediterraneibacter flintii sp. nov. and Owariibacterium komagatae gen. nov., sp. nov., isolated from human faeces.</title>
        <authorList>
            <person name="Hamaguchi T."/>
            <person name="Ohara M."/>
            <person name="Hisatomi A."/>
            <person name="Sekiguchi K."/>
            <person name="Takeda J.I."/>
            <person name="Ueyama J."/>
            <person name="Ito M."/>
            <person name="Nishiwaki H."/>
            <person name="Ogi T."/>
            <person name="Hirayama M."/>
            <person name="Ohkuma M."/>
            <person name="Sakamoto M."/>
            <person name="Ohno K."/>
        </authorList>
    </citation>
    <scope>NUCLEOTIDE SEQUENCE [LARGE SCALE GENOMIC DNA]</scope>
    <source>
        <strain evidence="11 12">13CB11C</strain>
    </source>
</reference>
<feature type="domain" description="Outer membrane protein beta-barrel" evidence="10">
    <location>
        <begin position="438"/>
        <end position="637"/>
    </location>
</feature>
<keyword evidence="7 8" id="KW-0998">Cell outer membrane</keyword>
<keyword evidence="2 8" id="KW-0813">Transport</keyword>
<evidence type="ECO:0000256" key="2">
    <source>
        <dbReference type="ARBA" id="ARBA00022448"/>
    </source>
</evidence>
<dbReference type="SUPFAM" id="SSF56935">
    <property type="entry name" value="Porins"/>
    <property type="match status" value="1"/>
</dbReference>
<dbReference type="Pfam" id="PF07715">
    <property type="entry name" value="Plug"/>
    <property type="match status" value="1"/>
</dbReference>
<keyword evidence="6 8" id="KW-0472">Membrane</keyword>
<dbReference type="Gene3D" id="2.170.130.10">
    <property type="entry name" value="TonB-dependent receptor, plug domain"/>
    <property type="match status" value="1"/>
</dbReference>